<dbReference type="InterPro" id="IPR027417">
    <property type="entry name" value="P-loop_NTPase"/>
</dbReference>
<dbReference type="GO" id="GO:0016301">
    <property type="term" value="F:kinase activity"/>
    <property type="evidence" value="ECO:0007669"/>
    <property type="project" value="UniProtKB-KW"/>
</dbReference>
<dbReference type="EMBL" id="DVHF01000001">
    <property type="protein sequence ID" value="HIR56030.1"/>
    <property type="molecule type" value="Genomic_DNA"/>
</dbReference>
<reference evidence="1" key="2">
    <citation type="journal article" date="2021" name="PeerJ">
        <title>Extensive microbial diversity within the chicken gut microbiome revealed by metagenomics and culture.</title>
        <authorList>
            <person name="Gilroy R."/>
            <person name="Ravi A."/>
            <person name="Getino M."/>
            <person name="Pursley I."/>
            <person name="Horton D.L."/>
            <person name="Alikhan N.F."/>
            <person name="Baker D."/>
            <person name="Gharbi K."/>
            <person name="Hall N."/>
            <person name="Watson M."/>
            <person name="Adriaenssens E.M."/>
            <person name="Foster-Nyarko E."/>
            <person name="Jarju S."/>
            <person name="Secka A."/>
            <person name="Antonio M."/>
            <person name="Oren A."/>
            <person name="Chaudhuri R.R."/>
            <person name="La Ragione R."/>
            <person name="Hildebrand F."/>
            <person name="Pallen M.J."/>
        </authorList>
    </citation>
    <scope>NUCLEOTIDE SEQUENCE</scope>
    <source>
        <strain evidence="1">ChiSjej1B19-7085</strain>
    </source>
</reference>
<dbReference type="Gene3D" id="3.40.50.300">
    <property type="entry name" value="P-loop containing nucleotide triphosphate hydrolases"/>
    <property type="match status" value="1"/>
</dbReference>
<organism evidence="1 2">
    <name type="scientific">Candidatus Gallacutalibacter pullicola</name>
    <dbReference type="NCBI Taxonomy" id="2840830"/>
    <lineage>
        <taxon>Bacteria</taxon>
        <taxon>Bacillati</taxon>
        <taxon>Bacillota</taxon>
        <taxon>Clostridia</taxon>
        <taxon>Eubacteriales</taxon>
        <taxon>Candidatus Gallacutalibacter</taxon>
    </lineage>
</organism>
<dbReference type="Proteomes" id="UP000886785">
    <property type="component" value="Unassembled WGS sequence"/>
</dbReference>
<dbReference type="Pfam" id="PF13189">
    <property type="entry name" value="Cytidylate_kin2"/>
    <property type="match status" value="1"/>
</dbReference>
<comment type="caution">
    <text evidence="1">The sequence shown here is derived from an EMBL/GenBank/DDBJ whole genome shotgun (WGS) entry which is preliminary data.</text>
</comment>
<accession>A0A9D1DNB8</accession>
<evidence type="ECO:0000313" key="1">
    <source>
        <dbReference type="EMBL" id="HIR56030.1"/>
    </source>
</evidence>
<gene>
    <name evidence="1" type="ORF">IAA54_00010</name>
</gene>
<protein>
    <submittedName>
        <fullName evidence="1">Cytidylate kinase-like family protein</fullName>
    </submittedName>
</protein>
<dbReference type="SUPFAM" id="SSF52540">
    <property type="entry name" value="P-loop containing nucleoside triphosphate hydrolases"/>
    <property type="match status" value="1"/>
</dbReference>
<evidence type="ECO:0000313" key="2">
    <source>
        <dbReference type="Proteomes" id="UP000886785"/>
    </source>
</evidence>
<name>A0A9D1DNB8_9FIRM</name>
<reference evidence="1" key="1">
    <citation type="submission" date="2020-10" db="EMBL/GenBank/DDBJ databases">
        <authorList>
            <person name="Gilroy R."/>
        </authorList>
    </citation>
    <scope>NUCLEOTIDE SEQUENCE</scope>
    <source>
        <strain evidence="1">ChiSjej1B19-7085</strain>
    </source>
</reference>
<keyword evidence="1" id="KW-0808">Transferase</keyword>
<sequence>MENIIITIARQYGSGGKTIGYMLAKELGIPCYSREILEKASEESGINVVLFNQADEKLKRSPKFLLSTNVYSGELLPPESREFTSDQNLFNYQAKVIKDLAAQSSCVMIGRCADFVLKDSPNVVSVFVHASPEFNLQQALERSSMTPREMEKFIARTDKYRGDYYKYYTGREWSDARNYDLCINSGRLGFERSTEAIKDYLRVRFGKLPDPVDDK</sequence>
<dbReference type="AlphaFoldDB" id="A0A9D1DNB8"/>
<proteinExistence type="predicted"/>
<keyword evidence="1" id="KW-0418">Kinase</keyword>